<organism evidence="1">
    <name type="scientific">uncultured Leptolyngbya sp</name>
    <dbReference type="NCBI Taxonomy" id="332963"/>
    <lineage>
        <taxon>Bacteria</taxon>
        <taxon>Bacillati</taxon>
        <taxon>Cyanobacteriota</taxon>
        <taxon>Cyanophyceae</taxon>
        <taxon>Leptolyngbyales</taxon>
        <taxon>Leptolyngbyaceae</taxon>
        <taxon>Leptolyngbya group</taxon>
        <taxon>Leptolyngbya</taxon>
        <taxon>environmental samples</taxon>
    </lineage>
</organism>
<dbReference type="EMBL" id="CADCTY010002147">
    <property type="protein sequence ID" value="CAA9406951.1"/>
    <property type="molecule type" value="Genomic_DNA"/>
</dbReference>
<evidence type="ECO:0000313" key="1">
    <source>
        <dbReference type="EMBL" id="CAA9406951.1"/>
    </source>
</evidence>
<dbReference type="AlphaFoldDB" id="A0A6J4P982"/>
<protein>
    <submittedName>
        <fullName evidence="1">Uncharacterized protein</fullName>
    </submittedName>
</protein>
<reference evidence="1" key="1">
    <citation type="submission" date="2020-02" db="EMBL/GenBank/DDBJ databases">
        <authorList>
            <person name="Meier V. D."/>
        </authorList>
    </citation>
    <scope>NUCLEOTIDE SEQUENCE</scope>
    <source>
        <strain evidence="1">AVDCRST_MAG94</strain>
    </source>
</reference>
<name>A0A6J4P982_9CYAN</name>
<gene>
    <name evidence="1" type="ORF">AVDCRST_MAG94-6221</name>
</gene>
<accession>A0A6J4P982</accession>
<sequence>MKLYTECAKICRSDGLAGLQVSIAECKVLVFGGDRHTVKRTQARATGDRFFLEFR</sequence>
<proteinExistence type="predicted"/>